<dbReference type="OrthoDB" id="6354489at2759"/>
<feature type="region of interest" description="Disordered" evidence="1">
    <location>
        <begin position="277"/>
        <end position="301"/>
    </location>
</feature>
<feature type="region of interest" description="Disordered" evidence="1">
    <location>
        <begin position="538"/>
        <end position="584"/>
    </location>
</feature>
<feature type="compositionally biased region" description="Low complexity" evidence="1">
    <location>
        <begin position="13"/>
        <end position="36"/>
    </location>
</feature>
<feature type="compositionally biased region" description="Low complexity" evidence="1">
    <location>
        <begin position="67"/>
        <end position="82"/>
    </location>
</feature>
<dbReference type="PANTHER" id="PTHR15491:SF18">
    <property type="entry name" value="CIZ1 ZINC FINGER PROTEIN, ISOFORM A"/>
    <property type="match status" value="1"/>
</dbReference>
<name>A0A8S1C6B0_9INSE</name>
<feature type="compositionally biased region" description="Low complexity" evidence="1">
    <location>
        <begin position="91"/>
        <end position="103"/>
    </location>
</feature>
<feature type="compositionally biased region" description="Acidic residues" evidence="1">
    <location>
        <begin position="572"/>
        <end position="583"/>
    </location>
</feature>
<evidence type="ECO:0000256" key="1">
    <source>
        <dbReference type="SAM" id="MobiDB-lite"/>
    </source>
</evidence>
<accession>A0A8S1C6B0</accession>
<evidence type="ECO:0008006" key="4">
    <source>
        <dbReference type="Google" id="ProtNLM"/>
    </source>
</evidence>
<feature type="compositionally biased region" description="Basic residues" evidence="1">
    <location>
        <begin position="1"/>
        <end position="11"/>
    </location>
</feature>
<keyword evidence="3" id="KW-1185">Reference proteome</keyword>
<organism evidence="2 3">
    <name type="scientific">Cloeon dipterum</name>
    <dbReference type="NCBI Taxonomy" id="197152"/>
    <lineage>
        <taxon>Eukaryota</taxon>
        <taxon>Metazoa</taxon>
        <taxon>Ecdysozoa</taxon>
        <taxon>Arthropoda</taxon>
        <taxon>Hexapoda</taxon>
        <taxon>Insecta</taxon>
        <taxon>Pterygota</taxon>
        <taxon>Palaeoptera</taxon>
        <taxon>Ephemeroptera</taxon>
        <taxon>Pisciforma</taxon>
        <taxon>Baetidae</taxon>
        <taxon>Cloeon</taxon>
    </lineage>
</organism>
<feature type="region of interest" description="Disordered" evidence="1">
    <location>
        <begin position="357"/>
        <end position="379"/>
    </location>
</feature>
<dbReference type="PANTHER" id="PTHR15491">
    <property type="match status" value="1"/>
</dbReference>
<feature type="compositionally biased region" description="Acidic residues" evidence="1">
    <location>
        <begin position="281"/>
        <end position="293"/>
    </location>
</feature>
<dbReference type="Proteomes" id="UP000494165">
    <property type="component" value="Unassembled WGS sequence"/>
</dbReference>
<feature type="compositionally biased region" description="Basic and acidic residues" evidence="1">
    <location>
        <begin position="365"/>
        <end position="378"/>
    </location>
</feature>
<protein>
    <recommendedName>
        <fullName evidence="4">C2H2-type domain-containing protein</fullName>
    </recommendedName>
</protein>
<comment type="caution">
    <text evidence="2">The sequence shown here is derived from an EMBL/GenBank/DDBJ whole genome shotgun (WGS) entry which is preliminary data.</text>
</comment>
<feature type="compositionally biased region" description="Basic and acidic residues" evidence="1">
    <location>
        <begin position="152"/>
        <end position="188"/>
    </location>
</feature>
<evidence type="ECO:0000313" key="3">
    <source>
        <dbReference type="Proteomes" id="UP000494165"/>
    </source>
</evidence>
<gene>
    <name evidence="2" type="ORF">CLODIP_2_CD14519</name>
</gene>
<sequence>MRPVRAPRGRSRGGMMRGSSRGVPGRGTSFSRGRGSAPHFPQKRGSFNNVSNAARSTKRSYDEVTPSRSTTSYEHQSSSSSRHYGEPAEKYYSYGSSSSNRGSYKPKYTKYQSESLNYHHHESHRSPSPRRRSHSEQYESEAPSHRSNSSHYRGDHQEERYERSFERYEEHRPQERYQSSRDPYREEVGAEPLEPPPPPLISKTEDYLPAPKVMPQRGRGAMRGVKRAPFRTYGSTTVVSSQKAALLAKKKLALATGRTFKRPTFTKVVRPRVFEVNPECPDQDPEANDDADDTYTQHRPKLVPHSRSGYKFIPLQCPHCKLSCTTFHQYKIHLTKKRHIIAMVKVEADIKQRVISMRSQQRKQQNQEEEKPDPEKPLSEFTSFCPTCKLNYRQSKEIHESSKMHVEIKQFLYPTCTTCNIKFKSARFYEQHLCSLEHIRTVASKKETKKEKKDNVDEVGEIDREALDILEGFMVVDSVGEDDDDDVEKEELYGVDRIKTVEALFCELCQRFLPRLDDVDKAKSVHCRSSLHKKNFEVSEKTKARHAEEDKSKDKETAEEHTHEKEKPVAVQEEEKDEIADDEAIWRDVDRDIGELLKDRNDDINSNISAEDVQLSPV</sequence>
<dbReference type="EMBL" id="CADEPI010000015">
    <property type="protein sequence ID" value="CAB3364280.1"/>
    <property type="molecule type" value="Genomic_DNA"/>
</dbReference>
<proteinExistence type="predicted"/>
<reference evidence="2 3" key="1">
    <citation type="submission" date="2020-04" db="EMBL/GenBank/DDBJ databases">
        <authorList>
            <person name="Alioto T."/>
            <person name="Alioto T."/>
            <person name="Gomez Garrido J."/>
        </authorList>
    </citation>
    <scope>NUCLEOTIDE SEQUENCE [LARGE SCALE GENOMIC DNA]</scope>
</reference>
<feature type="compositionally biased region" description="Basic residues" evidence="1">
    <location>
        <begin position="121"/>
        <end position="133"/>
    </location>
</feature>
<feature type="compositionally biased region" description="Polar residues" evidence="1">
    <location>
        <begin position="45"/>
        <end position="55"/>
    </location>
</feature>
<dbReference type="AlphaFoldDB" id="A0A8S1C6B0"/>
<feature type="region of interest" description="Disordered" evidence="1">
    <location>
        <begin position="1"/>
        <end position="224"/>
    </location>
</feature>
<feature type="compositionally biased region" description="Basic and acidic residues" evidence="1">
    <location>
        <begin position="538"/>
        <end position="568"/>
    </location>
</feature>
<evidence type="ECO:0000313" key="2">
    <source>
        <dbReference type="EMBL" id="CAB3364280.1"/>
    </source>
</evidence>
<dbReference type="InterPro" id="IPR026811">
    <property type="entry name" value="CIZ1"/>
</dbReference>